<evidence type="ECO:0000256" key="1">
    <source>
        <dbReference type="SAM" id="MobiDB-lite"/>
    </source>
</evidence>
<dbReference type="STRING" id="1442369.A0A0D2IMU3"/>
<gene>
    <name evidence="3" type="ORF">Z518_05319</name>
</gene>
<name>A0A0D2IMU3_9EURO</name>
<evidence type="ECO:0008006" key="5">
    <source>
        <dbReference type="Google" id="ProtNLM"/>
    </source>
</evidence>
<dbReference type="OrthoDB" id="4991875at2759"/>
<keyword evidence="4" id="KW-1185">Reference proteome</keyword>
<dbReference type="PANTHER" id="PTHR40640">
    <property type="entry name" value="ANCHORED GLYCOPROTEIN, PUTATIVE (AFU_ORTHOLOGUE AFUA_8G04860)-RELATED"/>
    <property type="match status" value="1"/>
</dbReference>
<dbReference type="RefSeq" id="XP_013271587.1">
    <property type="nucleotide sequence ID" value="XM_013416133.1"/>
</dbReference>
<feature type="chain" id="PRO_5002244289" description="GPI anchored protein" evidence="2">
    <location>
        <begin position="22"/>
        <end position="238"/>
    </location>
</feature>
<feature type="signal peptide" evidence="2">
    <location>
        <begin position="1"/>
        <end position="21"/>
    </location>
</feature>
<dbReference type="PANTHER" id="PTHR40640:SF1">
    <property type="entry name" value="ANCHORED GLYCOPROTEIN, PUTATIVE (AFU_ORTHOLOGUE AFUA_8G04860)-RELATED"/>
    <property type="match status" value="1"/>
</dbReference>
<keyword evidence="2" id="KW-0732">Signal</keyword>
<protein>
    <recommendedName>
        <fullName evidence="5">GPI anchored protein</fullName>
    </recommendedName>
</protein>
<dbReference type="Proteomes" id="UP000053617">
    <property type="component" value="Unassembled WGS sequence"/>
</dbReference>
<evidence type="ECO:0000313" key="3">
    <source>
        <dbReference type="EMBL" id="KIX04451.1"/>
    </source>
</evidence>
<feature type="region of interest" description="Disordered" evidence="1">
    <location>
        <begin position="166"/>
        <end position="213"/>
    </location>
</feature>
<dbReference type="EMBL" id="KN847478">
    <property type="protein sequence ID" value="KIX04451.1"/>
    <property type="molecule type" value="Genomic_DNA"/>
</dbReference>
<reference evidence="3 4" key="1">
    <citation type="submission" date="2015-01" db="EMBL/GenBank/DDBJ databases">
        <title>The Genome Sequence of Rhinocladiella mackenzie CBS 650.93.</title>
        <authorList>
            <consortium name="The Broad Institute Genomics Platform"/>
            <person name="Cuomo C."/>
            <person name="de Hoog S."/>
            <person name="Gorbushina A."/>
            <person name="Stielow B."/>
            <person name="Teixiera M."/>
            <person name="Abouelleil A."/>
            <person name="Chapman S.B."/>
            <person name="Priest M."/>
            <person name="Young S.K."/>
            <person name="Wortman J."/>
            <person name="Nusbaum C."/>
            <person name="Birren B."/>
        </authorList>
    </citation>
    <scope>NUCLEOTIDE SEQUENCE [LARGE SCALE GENOMIC DNA]</scope>
    <source>
        <strain evidence="3 4">CBS 650.93</strain>
    </source>
</reference>
<dbReference type="VEuPathDB" id="FungiDB:Z518_05319"/>
<dbReference type="AlphaFoldDB" id="A0A0D2IMU3"/>
<feature type="compositionally biased region" description="Low complexity" evidence="1">
    <location>
        <begin position="166"/>
        <end position="210"/>
    </location>
</feature>
<sequence length="238" mass="23154">MGITKNPVIALTLTLAGIVSAQSSVVNIFFPGADQQTLVGSIIASDSSKTTMAVACPSDADTFDCGLIEPITVTVGSSTFHAEESFETISVTLDCAVTGTTAATCEETYVGPAGLIETDIDSLTATDATINTQVTTTATTTTLSQTEIAFIPVTISAGAVSNASAGTGATGSASTTAATGSSETQSADSASGTSSSSSSSGSATPPTESGNGAAKSGFRVLASTAAGAGLIGLTIALL</sequence>
<dbReference type="GeneID" id="25293390"/>
<evidence type="ECO:0000256" key="2">
    <source>
        <dbReference type="SAM" id="SignalP"/>
    </source>
</evidence>
<proteinExistence type="predicted"/>
<evidence type="ECO:0000313" key="4">
    <source>
        <dbReference type="Proteomes" id="UP000053617"/>
    </source>
</evidence>
<organism evidence="3 4">
    <name type="scientific">Rhinocladiella mackenziei CBS 650.93</name>
    <dbReference type="NCBI Taxonomy" id="1442369"/>
    <lineage>
        <taxon>Eukaryota</taxon>
        <taxon>Fungi</taxon>
        <taxon>Dikarya</taxon>
        <taxon>Ascomycota</taxon>
        <taxon>Pezizomycotina</taxon>
        <taxon>Eurotiomycetes</taxon>
        <taxon>Chaetothyriomycetidae</taxon>
        <taxon>Chaetothyriales</taxon>
        <taxon>Herpotrichiellaceae</taxon>
        <taxon>Rhinocladiella</taxon>
    </lineage>
</organism>
<dbReference type="HOGENOM" id="CLU_099918_0_0_1"/>
<accession>A0A0D2IMU3</accession>